<comment type="caution">
    <text evidence="2">The sequence shown here is derived from an EMBL/GenBank/DDBJ whole genome shotgun (WGS) entry which is preliminary data.</text>
</comment>
<dbReference type="Proteomes" id="UP001174205">
    <property type="component" value="Unassembled WGS sequence"/>
</dbReference>
<proteinExistence type="predicted"/>
<protein>
    <submittedName>
        <fullName evidence="2">RES domain-containing protein</fullName>
    </submittedName>
</protein>
<dbReference type="InterPro" id="IPR014914">
    <property type="entry name" value="RES_dom"/>
</dbReference>
<evidence type="ECO:0000313" key="3">
    <source>
        <dbReference type="Proteomes" id="UP001174205"/>
    </source>
</evidence>
<organism evidence="2 3">
    <name type="scientific">Paenibacillus vandeheii</name>
    <dbReference type="NCBI Taxonomy" id="3035917"/>
    <lineage>
        <taxon>Bacteria</taxon>
        <taxon>Bacillati</taxon>
        <taxon>Bacillota</taxon>
        <taxon>Bacilli</taxon>
        <taxon>Bacillales</taxon>
        <taxon>Paenibacillaceae</taxon>
        <taxon>Paenibacillus</taxon>
    </lineage>
</organism>
<gene>
    <name evidence="2" type="ORF">P5G61_21785</name>
</gene>
<sequence length="437" mass="50975">MQEDYTHLVNEIEEKMKSKHYCEDEISKIAFSLYGKLIPRPEFSLHNREIGVMEQFKSRQHVKNLLDWAKVFSPLVQFLRNDLNLPLSREKSQVDFIRFMKDKLDFFCTSIKQSSCYSIILNEQEIDTIQKICDDLKSALDSYYEGLPGSSYKALDDCMQKLAGLNITPLLKGYGNQDTLYFKMRIGNSNNQYSRNQMFHIPFEHRGWVKTNRYSIPGLPCLYLGSTPLTCWEELGRPDLIRTHTSLFLPTENLRSFDISIPPAVIADSLEEFLKLDCSDSTTKSYKDMIRTYILHYPLILCCSVRVLNPEDSFKPEYIIPQLLLQWIQQSEEYDGVAYFSTKIQNYTKNNFMLYRNFAFPVQSINATGYCDKLDKKFNQITNAVPWEIFQLHKGSKETAPGQRKSELELAPNIKTRYGETDFGRLETFLVHMLNPR</sequence>
<keyword evidence="3" id="KW-1185">Reference proteome</keyword>
<dbReference type="RefSeq" id="WP_024630869.1">
    <property type="nucleotide sequence ID" value="NZ_JAROCD010000011.1"/>
</dbReference>
<reference evidence="2" key="1">
    <citation type="submission" date="2023-03" db="EMBL/GenBank/DDBJ databases">
        <title>MT1 and MT2 Draft Genomes of Novel Species.</title>
        <authorList>
            <person name="Venkateswaran K."/>
        </authorList>
    </citation>
    <scope>NUCLEOTIDE SEQUENCE</scope>
    <source>
        <strain evidence="2">F6_3S_P_1C</strain>
    </source>
</reference>
<evidence type="ECO:0000259" key="1">
    <source>
        <dbReference type="Pfam" id="PF08808"/>
    </source>
</evidence>
<dbReference type="EMBL" id="JAROCD010000011">
    <property type="protein sequence ID" value="MDN4603889.1"/>
    <property type="molecule type" value="Genomic_DNA"/>
</dbReference>
<accession>A0ABT8JFM8</accession>
<evidence type="ECO:0000313" key="2">
    <source>
        <dbReference type="EMBL" id="MDN4603889.1"/>
    </source>
</evidence>
<dbReference type="Pfam" id="PF08808">
    <property type="entry name" value="RES"/>
    <property type="match status" value="1"/>
</dbReference>
<feature type="domain" description="RES" evidence="1">
    <location>
        <begin position="201"/>
        <end position="307"/>
    </location>
</feature>
<name>A0ABT8JFM8_9BACL</name>